<dbReference type="PANTHER" id="PTHR42878">
    <property type="entry name" value="TWO-COMPONENT HISTIDINE KINASE"/>
    <property type="match status" value="1"/>
</dbReference>
<gene>
    <name evidence="6" type="ORF">S03H2_69745</name>
</gene>
<feature type="domain" description="Histidine kinase" evidence="5">
    <location>
        <begin position="1"/>
        <end position="69"/>
    </location>
</feature>
<evidence type="ECO:0000256" key="3">
    <source>
        <dbReference type="ARBA" id="ARBA00022679"/>
    </source>
</evidence>
<comment type="catalytic activity">
    <reaction evidence="1">
        <text>ATP + protein L-histidine = ADP + protein N-phospho-L-histidine.</text>
        <dbReference type="EC" id="2.7.13.3"/>
    </reaction>
</comment>
<dbReference type="PRINTS" id="PR00344">
    <property type="entry name" value="BCTRLSENSOR"/>
</dbReference>
<dbReference type="GO" id="GO:0000156">
    <property type="term" value="F:phosphorelay response regulator activity"/>
    <property type="evidence" value="ECO:0007669"/>
    <property type="project" value="TreeGrafter"/>
</dbReference>
<protein>
    <recommendedName>
        <fullName evidence="2">histidine kinase</fullName>
        <ecNumber evidence="2">2.7.13.3</ecNumber>
    </recommendedName>
</protein>
<keyword evidence="3" id="KW-0808">Transferase</keyword>
<dbReference type="AlphaFoldDB" id="X1JYL5"/>
<keyword evidence="4" id="KW-0418">Kinase</keyword>
<proteinExistence type="predicted"/>
<dbReference type="Pfam" id="PF02518">
    <property type="entry name" value="HATPase_c"/>
    <property type="match status" value="1"/>
</dbReference>
<dbReference type="InterPro" id="IPR050351">
    <property type="entry name" value="BphY/WalK/GraS-like"/>
</dbReference>
<dbReference type="EC" id="2.7.13.3" evidence="2"/>
<dbReference type="InterPro" id="IPR004358">
    <property type="entry name" value="Sig_transdc_His_kin-like_C"/>
</dbReference>
<name>X1JYL5_9ZZZZ</name>
<dbReference type="InterPro" id="IPR036890">
    <property type="entry name" value="HATPase_C_sf"/>
</dbReference>
<dbReference type="InterPro" id="IPR003594">
    <property type="entry name" value="HATPase_dom"/>
</dbReference>
<organism evidence="6">
    <name type="scientific">marine sediment metagenome</name>
    <dbReference type="NCBI Taxonomy" id="412755"/>
    <lineage>
        <taxon>unclassified sequences</taxon>
        <taxon>metagenomes</taxon>
        <taxon>ecological metagenomes</taxon>
    </lineage>
</organism>
<evidence type="ECO:0000313" key="6">
    <source>
        <dbReference type="EMBL" id="GAH99801.1"/>
    </source>
</evidence>
<dbReference type="PROSITE" id="PS50109">
    <property type="entry name" value="HIS_KIN"/>
    <property type="match status" value="1"/>
</dbReference>
<sequence length="69" mass="7807">FYVRDDGAGFDMTYADKLFGVFQRLHKQEEFSGTGVGLATVQRIAHRHGGQVWAEGKVEKGATFYFTFE</sequence>
<evidence type="ECO:0000256" key="2">
    <source>
        <dbReference type="ARBA" id="ARBA00012438"/>
    </source>
</evidence>
<reference evidence="6" key="1">
    <citation type="journal article" date="2014" name="Front. Microbiol.">
        <title>High frequency of phylogenetically diverse reductive dehalogenase-homologous genes in deep subseafloor sedimentary metagenomes.</title>
        <authorList>
            <person name="Kawai M."/>
            <person name="Futagami T."/>
            <person name="Toyoda A."/>
            <person name="Takaki Y."/>
            <person name="Nishi S."/>
            <person name="Hori S."/>
            <person name="Arai W."/>
            <person name="Tsubouchi T."/>
            <person name="Morono Y."/>
            <person name="Uchiyama I."/>
            <person name="Ito T."/>
            <person name="Fujiyama A."/>
            <person name="Inagaki F."/>
            <person name="Takami H."/>
        </authorList>
    </citation>
    <scope>NUCLEOTIDE SEQUENCE</scope>
    <source>
        <strain evidence="6">Expedition CK06-06</strain>
    </source>
</reference>
<dbReference type="EMBL" id="BARU01046157">
    <property type="protein sequence ID" value="GAH99801.1"/>
    <property type="molecule type" value="Genomic_DNA"/>
</dbReference>
<dbReference type="GO" id="GO:0030295">
    <property type="term" value="F:protein kinase activator activity"/>
    <property type="evidence" value="ECO:0007669"/>
    <property type="project" value="TreeGrafter"/>
</dbReference>
<evidence type="ECO:0000256" key="1">
    <source>
        <dbReference type="ARBA" id="ARBA00000085"/>
    </source>
</evidence>
<dbReference type="InterPro" id="IPR005467">
    <property type="entry name" value="His_kinase_dom"/>
</dbReference>
<feature type="non-terminal residue" evidence="6">
    <location>
        <position position="1"/>
    </location>
</feature>
<dbReference type="GO" id="GO:0007234">
    <property type="term" value="P:osmosensory signaling via phosphorelay pathway"/>
    <property type="evidence" value="ECO:0007669"/>
    <property type="project" value="TreeGrafter"/>
</dbReference>
<dbReference type="PANTHER" id="PTHR42878:SF15">
    <property type="entry name" value="BACTERIOPHYTOCHROME"/>
    <property type="match status" value="1"/>
</dbReference>
<evidence type="ECO:0000259" key="5">
    <source>
        <dbReference type="PROSITE" id="PS50109"/>
    </source>
</evidence>
<dbReference type="SUPFAM" id="SSF55874">
    <property type="entry name" value="ATPase domain of HSP90 chaperone/DNA topoisomerase II/histidine kinase"/>
    <property type="match status" value="1"/>
</dbReference>
<accession>X1JYL5</accession>
<evidence type="ECO:0000256" key="4">
    <source>
        <dbReference type="ARBA" id="ARBA00022777"/>
    </source>
</evidence>
<dbReference type="GO" id="GO:0004673">
    <property type="term" value="F:protein histidine kinase activity"/>
    <property type="evidence" value="ECO:0007669"/>
    <property type="project" value="UniProtKB-EC"/>
</dbReference>
<comment type="caution">
    <text evidence="6">The sequence shown here is derived from an EMBL/GenBank/DDBJ whole genome shotgun (WGS) entry which is preliminary data.</text>
</comment>
<dbReference type="Gene3D" id="3.30.565.10">
    <property type="entry name" value="Histidine kinase-like ATPase, C-terminal domain"/>
    <property type="match status" value="1"/>
</dbReference>